<evidence type="ECO:0000259" key="1">
    <source>
        <dbReference type="PROSITE" id="PS50127"/>
    </source>
</evidence>
<protein>
    <recommendedName>
        <fullName evidence="1">UBC core domain-containing protein</fullName>
    </recommendedName>
</protein>
<dbReference type="PANTHER" id="PTHR24068">
    <property type="entry name" value="UBIQUITIN-CONJUGATING ENZYME E2"/>
    <property type="match status" value="1"/>
</dbReference>
<dbReference type="Pfam" id="PF00179">
    <property type="entry name" value="UQ_con"/>
    <property type="match status" value="1"/>
</dbReference>
<dbReference type="EMBL" id="CDMZ01004019">
    <property type="protein sequence ID" value="CEM48395.1"/>
    <property type="molecule type" value="Genomic_DNA"/>
</dbReference>
<dbReference type="PhylomeDB" id="A0A0G4HV95"/>
<name>A0A0G4HV95_9ALVE</name>
<dbReference type="SUPFAM" id="SSF54495">
    <property type="entry name" value="UBC-like"/>
    <property type="match status" value="1"/>
</dbReference>
<dbReference type="VEuPathDB" id="CryptoDB:Cvel_8817"/>
<proteinExistence type="predicted"/>
<gene>
    <name evidence="2" type="ORF">Cvel_8817</name>
</gene>
<feature type="domain" description="UBC core" evidence="1">
    <location>
        <begin position="40"/>
        <end position="186"/>
    </location>
</feature>
<organism evidence="2">
    <name type="scientific">Chromera velia CCMP2878</name>
    <dbReference type="NCBI Taxonomy" id="1169474"/>
    <lineage>
        <taxon>Eukaryota</taxon>
        <taxon>Sar</taxon>
        <taxon>Alveolata</taxon>
        <taxon>Colpodellida</taxon>
        <taxon>Chromeraceae</taxon>
        <taxon>Chromera</taxon>
    </lineage>
</organism>
<reference evidence="2" key="1">
    <citation type="submission" date="2014-11" db="EMBL/GenBank/DDBJ databases">
        <authorList>
            <person name="Otto D Thomas"/>
            <person name="Naeem Raeece"/>
        </authorList>
    </citation>
    <scope>NUCLEOTIDE SEQUENCE</scope>
</reference>
<dbReference type="PROSITE" id="PS50127">
    <property type="entry name" value="UBC_2"/>
    <property type="match status" value="1"/>
</dbReference>
<dbReference type="Gene3D" id="3.10.110.10">
    <property type="entry name" value="Ubiquitin Conjugating Enzyme"/>
    <property type="match status" value="1"/>
</dbReference>
<accession>A0A0G4HV95</accession>
<dbReference type="SMART" id="SM00212">
    <property type="entry name" value="UBCc"/>
    <property type="match status" value="1"/>
</dbReference>
<evidence type="ECO:0000313" key="2">
    <source>
        <dbReference type="EMBL" id="CEM48395.1"/>
    </source>
</evidence>
<dbReference type="InterPro" id="IPR000608">
    <property type="entry name" value="UBC"/>
</dbReference>
<dbReference type="InterPro" id="IPR016135">
    <property type="entry name" value="UBQ-conjugating_enzyme/RWD"/>
</dbReference>
<dbReference type="FunFam" id="3.10.110.10:FF:000002">
    <property type="entry name" value="Ubiquitin-conjugating enzyme E2 D3"/>
    <property type="match status" value="1"/>
</dbReference>
<sequence>MACPNPISRGVLQIKGRLQDSGEPSNSFFPVFFLSLSLIMALRRLKKEMSEMTSNPPENISAAPVGDDLFHWKASIIGPSDSLYSGGVFHLDIQIPTDYPFKPPKVQFTTRVYHVNVNTSGGICLDILQDKWSPALSIGQTLLSVGQLLEEPNPDHPLNPDLAQLYRTDKATYEKNAREWTQKYAAAQ</sequence>
<dbReference type="AlphaFoldDB" id="A0A0G4HV95"/>